<evidence type="ECO:0008006" key="7">
    <source>
        <dbReference type="Google" id="ProtNLM"/>
    </source>
</evidence>
<keyword evidence="1" id="KW-0539">Nucleus</keyword>
<evidence type="ECO:0000313" key="6">
    <source>
        <dbReference type="Proteomes" id="UP001280581"/>
    </source>
</evidence>
<evidence type="ECO:0000256" key="1">
    <source>
        <dbReference type="ARBA" id="ARBA00023242"/>
    </source>
</evidence>
<comment type="caution">
    <text evidence="5">The sequence shown here is derived from an EMBL/GenBank/DDBJ whole genome shotgun (WGS) entry which is preliminary data.</text>
</comment>
<dbReference type="InterPro" id="IPR058925">
    <property type="entry name" value="zf-C2H2_AcuF"/>
</dbReference>
<feature type="region of interest" description="Disordered" evidence="2">
    <location>
        <begin position="1028"/>
        <end position="1072"/>
    </location>
</feature>
<feature type="region of interest" description="Disordered" evidence="2">
    <location>
        <begin position="540"/>
        <end position="572"/>
    </location>
</feature>
<feature type="domain" description="Oxidoreductase acuF-like C2H2 type zinc-finger" evidence="4">
    <location>
        <begin position="312"/>
        <end position="340"/>
    </location>
</feature>
<dbReference type="EMBL" id="WVTA01000001">
    <property type="protein sequence ID" value="KAK3216858.1"/>
    <property type="molecule type" value="Genomic_DNA"/>
</dbReference>
<dbReference type="PANTHER" id="PTHR35391">
    <property type="entry name" value="C2H2-TYPE DOMAIN-CONTAINING PROTEIN-RELATED"/>
    <property type="match status" value="1"/>
</dbReference>
<keyword evidence="6" id="KW-1185">Reference proteome</keyword>
<evidence type="ECO:0000259" key="4">
    <source>
        <dbReference type="Pfam" id="PF26082"/>
    </source>
</evidence>
<dbReference type="SUPFAM" id="SSF57701">
    <property type="entry name" value="Zn2/Cys6 DNA-binding domain"/>
    <property type="match status" value="1"/>
</dbReference>
<dbReference type="AlphaFoldDB" id="A0AAN6M6T5"/>
<dbReference type="GO" id="GO:0008270">
    <property type="term" value="F:zinc ion binding"/>
    <property type="evidence" value="ECO:0007669"/>
    <property type="project" value="InterPro"/>
</dbReference>
<accession>A0AAN6M6T5</accession>
<feature type="region of interest" description="Disordered" evidence="2">
    <location>
        <begin position="691"/>
        <end position="712"/>
    </location>
</feature>
<protein>
    <recommendedName>
        <fullName evidence="7">Myb-like domain-containing protein</fullName>
    </recommendedName>
</protein>
<gene>
    <name evidence="5" type="ORF">GRF29_1g1197888</name>
</gene>
<organism evidence="5 6">
    <name type="scientific">Pseudopithomyces chartarum</name>
    <dbReference type="NCBI Taxonomy" id="1892770"/>
    <lineage>
        <taxon>Eukaryota</taxon>
        <taxon>Fungi</taxon>
        <taxon>Dikarya</taxon>
        <taxon>Ascomycota</taxon>
        <taxon>Pezizomycotina</taxon>
        <taxon>Dothideomycetes</taxon>
        <taxon>Pleosporomycetidae</taxon>
        <taxon>Pleosporales</taxon>
        <taxon>Massarineae</taxon>
        <taxon>Didymosphaeriaceae</taxon>
        <taxon>Pseudopithomyces</taxon>
    </lineage>
</organism>
<evidence type="ECO:0000313" key="5">
    <source>
        <dbReference type="EMBL" id="KAK3216858.1"/>
    </source>
</evidence>
<dbReference type="Pfam" id="PF26082">
    <property type="entry name" value="zf-C2H2_AcuF"/>
    <property type="match status" value="1"/>
</dbReference>
<dbReference type="GO" id="GO:0000981">
    <property type="term" value="F:DNA-binding transcription factor activity, RNA polymerase II-specific"/>
    <property type="evidence" value="ECO:0007669"/>
    <property type="project" value="InterPro"/>
</dbReference>
<name>A0AAN6M6T5_9PLEO</name>
<dbReference type="CDD" id="cd00067">
    <property type="entry name" value="GAL4"/>
    <property type="match status" value="1"/>
</dbReference>
<dbReference type="Pfam" id="PF00172">
    <property type="entry name" value="Zn_clus"/>
    <property type="match status" value="1"/>
</dbReference>
<feature type="compositionally biased region" description="Basic and acidic residues" evidence="2">
    <location>
        <begin position="540"/>
        <end position="550"/>
    </location>
</feature>
<evidence type="ECO:0000256" key="2">
    <source>
        <dbReference type="SAM" id="MobiDB-lite"/>
    </source>
</evidence>
<sequence>MTTGKRPKFHLQTENIQQWQISTCEDDELALPTVTISALYNGIVGFLKVVTNNVRKNEPCPSYFSTLEQAAAALFFWGRDFGVPQGELDTALQSSNRLRDTVLTILASLGDLSTLGLIRIIATDAERKALLRTTRLVSLTDDAKLLLDEPLEPASYEEDNIDRLCVTLHNKIDSLKILGSSLDFVADDEFDDEESKVWNQLQDRAAHEYFVDLISSRFPLASNQLVQSLGQSNWDRYNHVKTLRENAIEESDVIFGEKAISEFHDSGIGTSAAAQSSLVHEIRSEYAATVVSSRARSSHKRLPLLPESGRSGEAFECEVCNRKVQIQRTREWKKHVFEDICAYTCVFPECYSLRVLFRDRKAMTHHLASHHNIPDTPRAHSCPLCLEEIVGDRDIISLHFARHMEEIALGILPQSTDSNDDSEQSDDDEVGMLLSTVPGIGNLDVPIESSTGVALVPENPSPDFDYQDHRANSSDSVHAQAQDLDIPDSAEGYVIACVCGYREDDGNIVFCADYVHLCVDCNPREIDPTLMNNTRKRLIEKEQLRRDPQRSRTKPNKASGVGKAGDDVSLRSENSRQSVYPYIPVDTCVSGASVASFASLPPLNQLNIPNSANPEKDNASNSKGMPTAEQRILRNISQLLDPSATAQKRAHPCVNCFNIHVDCDKGYPRCGGCIARNLECWPRASSPTTEETKYEVPVLPNEDGNKSPNSFGETDFTHRDYLLLADLRDDKGLTWEQIADFFPGRSPEVLRSFYRKKLGTRQPLDTLNPIVSGERYLKQTDQLPSIGELVSKQELPSIREAQVIAEMQQAVRLPPFHQIASEFDVPPSILNDRTSRKGSLYEPWQAAHDTVVPIDQLADGQHVSAAQELRDGDKRKQPISPAERQLDGAVAETKIQRVQQRLAKEAIWPSQLHQTHVYSRIIVPRASMLTSPLPPLLPLLPEQVEGSDDTLPGVNQGPEPTANATADIPKRWFQMVDLDGTKFYYNSDGGAQLERPTRPYERNRFFDSGLGFWEDENIDSNFLVAPNEPVSPQIMKSPDAKDSFKSAQRENAPMQTGSSVEEKGKPTERKSC</sequence>
<dbReference type="PANTHER" id="PTHR35391:SF7">
    <property type="entry name" value="C2H2-TYPE DOMAIN-CONTAINING PROTEIN"/>
    <property type="match status" value="1"/>
</dbReference>
<dbReference type="InterPro" id="IPR001138">
    <property type="entry name" value="Zn2Cys6_DnaBD"/>
</dbReference>
<dbReference type="InterPro" id="IPR001005">
    <property type="entry name" value="SANT/Myb"/>
</dbReference>
<reference evidence="5 6" key="1">
    <citation type="submission" date="2021-02" db="EMBL/GenBank/DDBJ databases">
        <title>Genome assembly of Pseudopithomyces chartarum.</title>
        <authorList>
            <person name="Jauregui R."/>
            <person name="Singh J."/>
            <person name="Voisey C."/>
        </authorList>
    </citation>
    <scope>NUCLEOTIDE SEQUENCE [LARGE SCALE GENOMIC DNA]</scope>
    <source>
        <strain evidence="5 6">AGR01</strain>
    </source>
</reference>
<dbReference type="CDD" id="cd00167">
    <property type="entry name" value="SANT"/>
    <property type="match status" value="1"/>
</dbReference>
<feature type="region of interest" description="Disordered" evidence="2">
    <location>
        <begin position="867"/>
        <end position="887"/>
    </location>
</feature>
<dbReference type="InterPro" id="IPR036864">
    <property type="entry name" value="Zn2-C6_fun-type_DNA-bd_sf"/>
</dbReference>
<dbReference type="Proteomes" id="UP001280581">
    <property type="component" value="Unassembled WGS sequence"/>
</dbReference>
<feature type="compositionally biased region" description="Basic and acidic residues" evidence="2">
    <location>
        <begin position="1060"/>
        <end position="1072"/>
    </location>
</feature>
<feature type="compositionally biased region" description="Basic and acidic residues" evidence="2">
    <location>
        <begin position="1038"/>
        <end position="1048"/>
    </location>
</feature>
<proteinExistence type="predicted"/>
<evidence type="ECO:0000259" key="3">
    <source>
        <dbReference type="Pfam" id="PF00172"/>
    </source>
</evidence>
<feature type="domain" description="Zn(2)-C6 fungal-type" evidence="3">
    <location>
        <begin position="651"/>
        <end position="680"/>
    </location>
</feature>